<feature type="domain" description="Heterokaryon incompatibility" evidence="1">
    <location>
        <begin position="85"/>
        <end position="253"/>
    </location>
</feature>
<proteinExistence type="predicted"/>
<evidence type="ECO:0000313" key="2">
    <source>
        <dbReference type="EMBL" id="KAK3370555.1"/>
    </source>
</evidence>
<keyword evidence="3" id="KW-1185">Reference proteome</keyword>
<dbReference type="InterPro" id="IPR052895">
    <property type="entry name" value="HetReg/Transcr_Mod"/>
</dbReference>
<protein>
    <submittedName>
        <fullName evidence="2">Heterokaryon incompatibility protein-domain-containing protein</fullName>
    </submittedName>
</protein>
<comment type="caution">
    <text evidence="2">The sequence shown here is derived from an EMBL/GenBank/DDBJ whole genome shotgun (WGS) entry which is preliminary data.</text>
</comment>
<gene>
    <name evidence="2" type="ORF">B0H63DRAFT_487218</name>
</gene>
<dbReference type="Pfam" id="PF06985">
    <property type="entry name" value="HET"/>
    <property type="match status" value="1"/>
</dbReference>
<dbReference type="PANTHER" id="PTHR24148:SF64">
    <property type="entry name" value="HETEROKARYON INCOMPATIBILITY DOMAIN-CONTAINING PROTEIN"/>
    <property type="match status" value="1"/>
</dbReference>
<dbReference type="AlphaFoldDB" id="A0AAE0K6F9"/>
<dbReference type="InterPro" id="IPR010730">
    <property type="entry name" value="HET"/>
</dbReference>
<reference evidence="2" key="2">
    <citation type="submission" date="2023-06" db="EMBL/GenBank/DDBJ databases">
        <authorList>
            <consortium name="Lawrence Berkeley National Laboratory"/>
            <person name="Haridas S."/>
            <person name="Hensen N."/>
            <person name="Bonometti L."/>
            <person name="Westerberg I."/>
            <person name="Brannstrom I.O."/>
            <person name="Guillou S."/>
            <person name="Cros-Aarteil S."/>
            <person name="Calhoun S."/>
            <person name="Kuo A."/>
            <person name="Mondo S."/>
            <person name="Pangilinan J."/>
            <person name="Riley R."/>
            <person name="LaButti K."/>
            <person name="Andreopoulos B."/>
            <person name="Lipzen A."/>
            <person name="Chen C."/>
            <person name="Yanf M."/>
            <person name="Daum C."/>
            <person name="Ng V."/>
            <person name="Clum A."/>
            <person name="Steindorff A."/>
            <person name="Ohm R."/>
            <person name="Martin F."/>
            <person name="Silar P."/>
            <person name="Natvig D."/>
            <person name="Lalanne C."/>
            <person name="Gautier V."/>
            <person name="Ament-velasquez S.L."/>
            <person name="Kruys A."/>
            <person name="Hutchinson M.I."/>
            <person name="Powell A.J."/>
            <person name="Barry K."/>
            <person name="Miller A.N."/>
            <person name="Grigoriev I.V."/>
            <person name="Debuchy R."/>
            <person name="Gladieux P."/>
            <person name="Thoren M.H."/>
            <person name="Johannesson H."/>
        </authorList>
    </citation>
    <scope>NUCLEOTIDE SEQUENCE</scope>
    <source>
        <strain evidence="2">CBS 232.78</strain>
    </source>
</reference>
<evidence type="ECO:0000313" key="3">
    <source>
        <dbReference type="Proteomes" id="UP001285441"/>
    </source>
</evidence>
<reference evidence="2" key="1">
    <citation type="journal article" date="2023" name="Mol. Phylogenet. Evol.">
        <title>Genome-scale phylogeny and comparative genomics of the fungal order Sordariales.</title>
        <authorList>
            <person name="Hensen N."/>
            <person name="Bonometti L."/>
            <person name="Westerberg I."/>
            <person name="Brannstrom I.O."/>
            <person name="Guillou S."/>
            <person name="Cros-Aarteil S."/>
            <person name="Calhoun S."/>
            <person name="Haridas S."/>
            <person name="Kuo A."/>
            <person name="Mondo S."/>
            <person name="Pangilinan J."/>
            <person name="Riley R."/>
            <person name="LaButti K."/>
            <person name="Andreopoulos B."/>
            <person name="Lipzen A."/>
            <person name="Chen C."/>
            <person name="Yan M."/>
            <person name="Daum C."/>
            <person name="Ng V."/>
            <person name="Clum A."/>
            <person name="Steindorff A."/>
            <person name="Ohm R.A."/>
            <person name="Martin F."/>
            <person name="Silar P."/>
            <person name="Natvig D.O."/>
            <person name="Lalanne C."/>
            <person name="Gautier V."/>
            <person name="Ament-Velasquez S.L."/>
            <person name="Kruys A."/>
            <person name="Hutchinson M.I."/>
            <person name="Powell A.J."/>
            <person name="Barry K."/>
            <person name="Miller A.N."/>
            <person name="Grigoriev I.V."/>
            <person name="Debuchy R."/>
            <person name="Gladieux P."/>
            <person name="Hiltunen Thoren M."/>
            <person name="Johannesson H."/>
        </authorList>
    </citation>
    <scope>NUCLEOTIDE SEQUENCE</scope>
    <source>
        <strain evidence="2">CBS 232.78</strain>
    </source>
</reference>
<sequence length="779" mass="88791">MASLIPLPLSPNQGIYRRLDDSKKEIRLLTFERPRRPWLSRLEQWPLFWVFETLRYKWVSFFDADRSRPIRCRLESFPLADAPPYVGLSYVWGDPGQVETIVVNGEDVLVTENLFLALRRIRRRDWEIREVDKLWVDAICINQRDNEEKRAQVSLMREVYAESQGVYMWIGDDEQDFAMAKAHCTVMKLAHQTFNALSQEQQRLFNEEGGLNNLLEYLAPFNRIFYGSSEARWKALENLLDRPYWSRAWILQEFVLAPVGIILCGSKFMSVELLVEATAAWRLMMHTENRIPQKIASYFTGRLGNGLYPLFVDMKFDKHFRDHYAGDPDRLLREVPVFADEVVSNFYTISRARSRGGLLELMISAQDLKTSNPLDRAYALLGLLPPERTHLQPDYSRGPLQLYVDITVEEARHSGSLAYVSAGGVGHRGGSTEDTETLIKDLPSWAADFRHKVRALYLEHPFVPHVPEFKSAQDIPADYRFLGSNTILEAKGIICDRIVHMGKPLELFQPLSTELGMPRGGILQAVLQDANQITNDFSREATEWLRNCLETLPADLRVQPESHNNFPWRSALLRTLCPQLGYMHLLDPEAGKEHCHHCGAQLANVALGFMLLMAEIGAADDLECMKMPAGERARLSMEFVQRLYWEGFLRDAGSHEPCPGHLFTPEGVNADDEPAADYMNLDLALRYKRTFALMLIGNVACGGQFFVTEKGFYGTSEAAVRVGDEAAVLLGCPVPLVVRRLSGSDFVVVGDSHVFGMMYGEMIDDMESWGFKFEVLRFR</sequence>
<dbReference type="EMBL" id="JAULSW010000009">
    <property type="protein sequence ID" value="KAK3370555.1"/>
    <property type="molecule type" value="Genomic_DNA"/>
</dbReference>
<accession>A0AAE0K6F9</accession>
<organism evidence="2 3">
    <name type="scientific">Podospora didyma</name>
    <dbReference type="NCBI Taxonomy" id="330526"/>
    <lineage>
        <taxon>Eukaryota</taxon>
        <taxon>Fungi</taxon>
        <taxon>Dikarya</taxon>
        <taxon>Ascomycota</taxon>
        <taxon>Pezizomycotina</taxon>
        <taxon>Sordariomycetes</taxon>
        <taxon>Sordariomycetidae</taxon>
        <taxon>Sordariales</taxon>
        <taxon>Podosporaceae</taxon>
        <taxon>Podospora</taxon>
    </lineage>
</organism>
<name>A0AAE0K6F9_9PEZI</name>
<dbReference type="Pfam" id="PF26639">
    <property type="entry name" value="Het-6_barrel"/>
    <property type="match status" value="1"/>
</dbReference>
<dbReference type="Proteomes" id="UP001285441">
    <property type="component" value="Unassembled WGS sequence"/>
</dbReference>
<evidence type="ECO:0000259" key="1">
    <source>
        <dbReference type="Pfam" id="PF06985"/>
    </source>
</evidence>
<dbReference type="PANTHER" id="PTHR24148">
    <property type="entry name" value="ANKYRIN REPEAT DOMAIN-CONTAINING PROTEIN 39 HOMOLOG-RELATED"/>
    <property type="match status" value="1"/>
</dbReference>